<feature type="transmembrane region" description="Helical" evidence="6">
    <location>
        <begin position="415"/>
        <end position="434"/>
    </location>
</feature>
<feature type="transmembrane region" description="Helical" evidence="6">
    <location>
        <begin position="200"/>
        <end position="221"/>
    </location>
</feature>
<dbReference type="AlphaFoldDB" id="A0A3E0VMH8"/>
<gene>
    <name evidence="7" type="ORF">B7R54_04440</name>
</gene>
<organism evidence="7 8">
    <name type="scientific">Subtercola boreus</name>
    <dbReference type="NCBI Taxonomy" id="120213"/>
    <lineage>
        <taxon>Bacteria</taxon>
        <taxon>Bacillati</taxon>
        <taxon>Actinomycetota</taxon>
        <taxon>Actinomycetes</taxon>
        <taxon>Micrococcales</taxon>
        <taxon>Microbacteriaceae</taxon>
        <taxon>Subtercola</taxon>
    </lineage>
</organism>
<sequence length="445" mass="46563">MTTTAGAPPKGRGILASVGSTAVAKVAVMALSGILGIITSRMIIHSFGTEAYAQYGLLASFPTLLPFADLGIAAVVINAVAGSASPRTDDFVRRTITTAFRILIVSGAIMIAVGVVITALGWWPALLGNGLIADGGSLAAFACLAIFGLVIPLTVGQRVLVGLGKTNVQVASQSVVAPFMFLAIGALVLLAVPAGTYLAVISYVGNALVSVICLFLAARVLKPQIGAAIREIPHIRSYRGVSAIGLAWPMLLQMIALPIALQTGRLLLSQIGTPQQLAEYNLSSQLFQIVLQTTAAAGLAMWPIYAKARSAGRIESPVVPTLWFLAGGLVLGGILAVASPWLTAFVSGGKITLDLWVILPWVLFVGLQAAKYPVGMYMTDKRGLVFQVVPILIMVPLNLGLSVLFIGMIGAGGPVLGSTISVLVCQFLPNLWYVSRDLARRRREA</sequence>
<reference evidence="7 8" key="1">
    <citation type="submission" date="2017-04" db="EMBL/GenBank/DDBJ databases">
        <title>Comparative genome analysis of Subtercola boreus.</title>
        <authorList>
            <person name="Cho Y.-J."/>
            <person name="Cho A."/>
            <person name="Kim O.-S."/>
            <person name="Lee J.-I."/>
        </authorList>
    </citation>
    <scope>NUCLEOTIDE SEQUENCE [LARGE SCALE GENOMIC DNA]</scope>
    <source>
        <strain evidence="7 8">K300</strain>
    </source>
</reference>
<comment type="subcellular location">
    <subcellularLocation>
        <location evidence="1">Cell membrane</location>
        <topology evidence="1">Multi-pass membrane protein</topology>
    </subcellularLocation>
</comment>
<keyword evidence="4 6" id="KW-1133">Transmembrane helix</keyword>
<feature type="transmembrane region" description="Helical" evidence="6">
    <location>
        <begin position="175"/>
        <end position="194"/>
    </location>
</feature>
<keyword evidence="8" id="KW-1185">Reference proteome</keyword>
<evidence type="ECO:0000256" key="6">
    <source>
        <dbReference type="SAM" id="Phobius"/>
    </source>
</evidence>
<evidence type="ECO:0000256" key="3">
    <source>
        <dbReference type="ARBA" id="ARBA00022692"/>
    </source>
</evidence>
<keyword evidence="3 6" id="KW-0812">Transmembrane</keyword>
<feature type="transmembrane region" description="Helical" evidence="6">
    <location>
        <begin position="384"/>
        <end position="409"/>
    </location>
</feature>
<feature type="transmembrane region" description="Helical" evidence="6">
    <location>
        <begin position="102"/>
        <end position="123"/>
    </location>
</feature>
<evidence type="ECO:0000256" key="5">
    <source>
        <dbReference type="ARBA" id="ARBA00023136"/>
    </source>
</evidence>
<dbReference type="Proteomes" id="UP000256486">
    <property type="component" value="Unassembled WGS sequence"/>
</dbReference>
<dbReference type="EMBL" id="NBWZ01000001">
    <property type="protein sequence ID" value="RFA11086.1"/>
    <property type="molecule type" value="Genomic_DNA"/>
</dbReference>
<feature type="transmembrane region" description="Helical" evidence="6">
    <location>
        <begin position="241"/>
        <end position="261"/>
    </location>
</feature>
<feature type="transmembrane region" description="Helical" evidence="6">
    <location>
        <begin position="64"/>
        <end position="81"/>
    </location>
</feature>
<proteinExistence type="predicted"/>
<dbReference type="PANTHER" id="PTHR30250:SF11">
    <property type="entry name" value="O-ANTIGEN TRANSPORTER-RELATED"/>
    <property type="match status" value="1"/>
</dbReference>
<dbReference type="PANTHER" id="PTHR30250">
    <property type="entry name" value="PST FAMILY PREDICTED COLANIC ACID TRANSPORTER"/>
    <property type="match status" value="1"/>
</dbReference>
<evidence type="ECO:0000256" key="4">
    <source>
        <dbReference type="ARBA" id="ARBA00022989"/>
    </source>
</evidence>
<feature type="transmembrane region" description="Helical" evidence="6">
    <location>
        <begin position="135"/>
        <end position="155"/>
    </location>
</feature>
<evidence type="ECO:0000256" key="1">
    <source>
        <dbReference type="ARBA" id="ARBA00004651"/>
    </source>
</evidence>
<evidence type="ECO:0000313" key="8">
    <source>
        <dbReference type="Proteomes" id="UP000256486"/>
    </source>
</evidence>
<feature type="transmembrane region" description="Helical" evidence="6">
    <location>
        <begin position="286"/>
        <end position="306"/>
    </location>
</feature>
<evidence type="ECO:0000313" key="7">
    <source>
        <dbReference type="EMBL" id="RFA11086.1"/>
    </source>
</evidence>
<dbReference type="InterPro" id="IPR050833">
    <property type="entry name" value="Poly_Biosynth_Transport"/>
</dbReference>
<keyword evidence="2" id="KW-1003">Cell membrane</keyword>
<dbReference type="OrthoDB" id="3728782at2"/>
<evidence type="ECO:0000256" key="2">
    <source>
        <dbReference type="ARBA" id="ARBA00022475"/>
    </source>
</evidence>
<name>A0A3E0VMH8_9MICO</name>
<accession>A0A3E0VMH8</accession>
<feature type="transmembrane region" description="Helical" evidence="6">
    <location>
        <begin position="318"/>
        <end position="343"/>
    </location>
</feature>
<protein>
    <submittedName>
        <fullName evidence="7">Polysaccharide biosynthesis protein</fullName>
    </submittedName>
</protein>
<feature type="transmembrane region" description="Helical" evidence="6">
    <location>
        <begin position="355"/>
        <end position="372"/>
    </location>
</feature>
<comment type="caution">
    <text evidence="7">The sequence shown here is derived from an EMBL/GenBank/DDBJ whole genome shotgun (WGS) entry which is preliminary data.</text>
</comment>
<dbReference type="GO" id="GO:0005886">
    <property type="term" value="C:plasma membrane"/>
    <property type="evidence" value="ECO:0007669"/>
    <property type="project" value="UniProtKB-SubCell"/>
</dbReference>
<feature type="transmembrane region" description="Helical" evidence="6">
    <location>
        <begin position="22"/>
        <end position="44"/>
    </location>
</feature>
<keyword evidence="5 6" id="KW-0472">Membrane</keyword>